<evidence type="ECO:0000313" key="2">
    <source>
        <dbReference type="EMBL" id="CDO57990.1"/>
    </source>
</evidence>
<dbReference type="InterPro" id="IPR051044">
    <property type="entry name" value="MAG_DAG_Lipase"/>
</dbReference>
<dbReference type="STRING" id="1173061.A0A0J9XKR3"/>
<dbReference type="InterPro" id="IPR029058">
    <property type="entry name" value="AB_hydrolase_fold"/>
</dbReference>
<dbReference type="PANTHER" id="PTHR11614">
    <property type="entry name" value="PHOSPHOLIPASE-RELATED"/>
    <property type="match status" value="1"/>
</dbReference>
<proteinExistence type="predicted"/>
<feature type="domain" description="Serine aminopeptidase S33" evidence="1">
    <location>
        <begin position="56"/>
        <end position="295"/>
    </location>
</feature>
<dbReference type="AlphaFoldDB" id="A0A0J9XKR3"/>
<dbReference type="Gene3D" id="3.40.50.1820">
    <property type="entry name" value="alpha/beta hydrolase"/>
    <property type="match status" value="1"/>
</dbReference>
<dbReference type="SMR" id="A0A0J9XKR3"/>
<dbReference type="InterPro" id="IPR022742">
    <property type="entry name" value="Hydrolase_4"/>
</dbReference>
<accession>A0A0J9XKR3</accession>
<keyword evidence="3" id="KW-1185">Reference proteome</keyword>
<protein>
    <submittedName>
        <fullName evidence="2">Similar to Saccharomyces cerevisiae YKL094W YJU3 Monoglyceride lipase (MGL)</fullName>
    </submittedName>
</protein>
<dbReference type="Pfam" id="PF12146">
    <property type="entry name" value="Hydrolase_4"/>
    <property type="match status" value="1"/>
</dbReference>
<dbReference type="OrthoDB" id="10249433at2759"/>
<evidence type="ECO:0000313" key="3">
    <source>
        <dbReference type="Proteomes" id="UP000242525"/>
    </source>
</evidence>
<name>A0A0J9XKR3_GEOCN</name>
<organism evidence="2 3">
    <name type="scientific">Geotrichum candidum</name>
    <name type="common">Oospora lactis</name>
    <name type="synonym">Dipodascus geotrichum</name>
    <dbReference type="NCBI Taxonomy" id="1173061"/>
    <lineage>
        <taxon>Eukaryota</taxon>
        <taxon>Fungi</taxon>
        <taxon>Dikarya</taxon>
        <taxon>Ascomycota</taxon>
        <taxon>Saccharomycotina</taxon>
        <taxon>Dipodascomycetes</taxon>
        <taxon>Dipodascales</taxon>
        <taxon>Dipodascaceae</taxon>
        <taxon>Geotrichum</taxon>
    </lineage>
</organism>
<dbReference type="EMBL" id="CCBN010000028">
    <property type="protein sequence ID" value="CDO57990.1"/>
    <property type="molecule type" value="Genomic_DNA"/>
</dbReference>
<dbReference type="InterPro" id="IPR000073">
    <property type="entry name" value="AB_hydrolase_1"/>
</dbReference>
<sequence>MSIVVRSGSILSHLTNQSISTLVGIDSGFPCHSQVFSHDLYLHVKTWPVPRHVEFQGKVLFLHSIGDNKDTYAHIWPQLQDEGYEVISYDARGFGATSPGKLAGLSNERCTYQDLDRMIESTTENYTGPLFLAGISMGGSIVLNYMVKGKYNARINGYLSIAPLILLHPKTDQGVFVKVALPYLTKYMPRYTASGKVKEKYMTSDPDRVKIIKNNPRAMKVSAPLAKGMLDRGKKLLEPEYINQSIDMPLVVFHGTADFVNSYQATEDYFSMVKAVTDKKMFSYNNYFHDLLQETPERIEKVLEDIKFWLADHTPQPETRVNSIETAPKGFF</sequence>
<evidence type="ECO:0000259" key="1">
    <source>
        <dbReference type="Pfam" id="PF12146"/>
    </source>
</evidence>
<dbReference type="PRINTS" id="PR00111">
    <property type="entry name" value="ABHYDROLASE"/>
</dbReference>
<gene>
    <name evidence="2" type="ORF">BN980_GECA32s00758g</name>
</gene>
<reference evidence="2" key="1">
    <citation type="submission" date="2014-03" db="EMBL/GenBank/DDBJ databases">
        <authorList>
            <person name="Casaregola S."/>
        </authorList>
    </citation>
    <scope>NUCLEOTIDE SEQUENCE [LARGE SCALE GENOMIC DNA]</scope>
    <source>
        <strain evidence="2">CLIB 918</strain>
    </source>
</reference>
<dbReference type="SUPFAM" id="SSF53474">
    <property type="entry name" value="alpha/beta-Hydrolases"/>
    <property type="match status" value="1"/>
</dbReference>
<comment type="caution">
    <text evidence="2">The sequence shown here is derived from an EMBL/GenBank/DDBJ whole genome shotgun (WGS) entry which is preliminary data.</text>
</comment>
<dbReference type="Proteomes" id="UP000242525">
    <property type="component" value="Unassembled WGS sequence"/>
</dbReference>